<keyword evidence="15" id="KW-0408">Iron</keyword>
<evidence type="ECO:0000256" key="15">
    <source>
        <dbReference type="ARBA" id="ARBA00023004"/>
    </source>
</evidence>
<evidence type="ECO:0000256" key="20">
    <source>
        <dbReference type="SAM" id="MobiDB-lite"/>
    </source>
</evidence>
<dbReference type="GO" id="GO:0051537">
    <property type="term" value="F:2 iron, 2 sulfur cluster binding"/>
    <property type="evidence" value="ECO:0007669"/>
    <property type="project" value="UniProtKB-KW"/>
</dbReference>
<keyword evidence="24" id="KW-1185">Reference proteome</keyword>
<evidence type="ECO:0000256" key="13">
    <source>
        <dbReference type="ARBA" id="ARBA00022840"/>
    </source>
</evidence>
<dbReference type="InterPro" id="IPR017941">
    <property type="entry name" value="Rieske_2Fe-2S"/>
</dbReference>
<dbReference type="Gene3D" id="3.50.50.60">
    <property type="entry name" value="FAD/NAD(P)-binding domain"/>
    <property type="match status" value="2"/>
</dbReference>
<keyword evidence="14" id="KW-0560">Oxidoreductase</keyword>
<feature type="compositionally biased region" description="Low complexity" evidence="20">
    <location>
        <begin position="1468"/>
        <end position="1483"/>
    </location>
</feature>
<dbReference type="InterPro" id="IPR036188">
    <property type="entry name" value="FAD/NAD-bd_sf"/>
</dbReference>
<feature type="domain" description="Protein kinase" evidence="21">
    <location>
        <begin position="797"/>
        <end position="1088"/>
    </location>
</feature>
<dbReference type="Pfam" id="PF00069">
    <property type="entry name" value="Pkinase"/>
    <property type="match status" value="1"/>
</dbReference>
<evidence type="ECO:0000256" key="2">
    <source>
        <dbReference type="ARBA" id="ARBA00006442"/>
    </source>
</evidence>
<feature type="compositionally biased region" description="Polar residues" evidence="20">
    <location>
        <begin position="1492"/>
        <end position="1502"/>
    </location>
</feature>
<feature type="binding site" evidence="19">
    <location>
        <position position="826"/>
    </location>
    <ligand>
        <name>ATP</name>
        <dbReference type="ChEBI" id="CHEBI:30616"/>
    </ligand>
</feature>
<dbReference type="PROSITE" id="PS00107">
    <property type="entry name" value="PROTEIN_KINASE_ATP"/>
    <property type="match status" value="1"/>
</dbReference>
<evidence type="ECO:0000256" key="19">
    <source>
        <dbReference type="PROSITE-ProRule" id="PRU10141"/>
    </source>
</evidence>
<dbReference type="SUPFAM" id="SSF50022">
    <property type="entry name" value="ISP domain"/>
    <property type="match status" value="1"/>
</dbReference>
<evidence type="ECO:0000256" key="3">
    <source>
        <dbReference type="ARBA" id="ARBA00012513"/>
    </source>
</evidence>
<keyword evidence="5" id="KW-0597">Phosphoprotein</keyword>
<evidence type="ECO:0000256" key="10">
    <source>
        <dbReference type="ARBA" id="ARBA00022741"/>
    </source>
</evidence>
<dbReference type="Pfam" id="PF14759">
    <property type="entry name" value="Reductase_C"/>
    <property type="match status" value="1"/>
</dbReference>
<evidence type="ECO:0000259" key="22">
    <source>
        <dbReference type="PROSITE" id="PS51296"/>
    </source>
</evidence>
<dbReference type="EC" id="2.7.11.1" evidence="3"/>
<evidence type="ECO:0000256" key="8">
    <source>
        <dbReference type="ARBA" id="ARBA00022714"/>
    </source>
</evidence>
<evidence type="ECO:0000313" key="23">
    <source>
        <dbReference type="EMBL" id="KAF3002438.1"/>
    </source>
</evidence>
<reference evidence="23" key="1">
    <citation type="submission" date="2019-04" db="EMBL/GenBank/DDBJ databases">
        <title>Sequencing of skin fungus with MAO and IRED activity.</title>
        <authorList>
            <person name="Marsaioli A.J."/>
            <person name="Bonatto J.M.C."/>
            <person name="Reis Junior O."/>
        </authorList>
    </citation>
    <scope>NUCLEOTIDE SEQUENCE</scope>
    <source>
        <strain evidence="23">30M1</strain>
    </source>
</reference>
<evidence type="ECO:0000256" key="6">
    <source>
        <dbReference type="ARBA" id="ARBA00022630"/>
    </source>
</evidence>
<feature type="compositionally biased region" description="Polar residues" evidence="20">
    <location>
        <begin position="1365"/>
        <end position="1382"/>
    </location>
</feature>
<dbReference type="InterPro" id="IPR036922">
    <property type="entry name" value="Rieske_2Fe-2S_sf"/>
</dbReference>
<evidence type="ECO:0000256" key="9">
    <source>
        <dbReference type="ARBA" id="ARBA00022723"/>
    </source>
</evidence>
<feature type="domain" description="Rieske" evidence="22">
    <location>
        <begin position="7"/>
        <end position="106"/>
    </location>
</feature>
<name>A0A9P4W6N5_CURKU</name>
<evidence type="ECO:0000256" key="7">
    <source>
        <dbReference type="ARBA" id="ARBA00022679"/>
    </source>
</evidence>
<dbReference type="SUPFAM" id="SSF51905">
    <property type="entry name" value="FAD/NAD(P)-binding domain"/>
    <property type="match status" value="2"/>
</dbReference>
<keyword evidence="10 19" id="KW-0547">Nucleotide-binding</keyword>
<feature type="region of interest" description="Disordered" evidence="20">
    <location>
        <begin position="1114"/>
        <end position="1656"/>
    </location>
</feature>
<dbReference type="FunFam" id="1.10.510.10:FF:000397">
    <property type="entry name" value="Serine/threonine-protein kinase KIN4"/>
    <property type="match status" value="1"/>
</dbReference>
<dbReference type="CDD" id="cd03478">
    <property type="entry name" value="Rieske_AIFL_N"/>
    <property type="match status" value="1"/>
</dbReference>
<dbReference type="OrthoDB" id="6029at2759"/>
<protein>
    <recommendedName>
        <fullName evidence="3">non-specific serine/threonine protein kinase</fullName>
        <ecNumber evidence="3">2.7.11.1</ecNumber>
    </recommendedName>
</protein>
<dbReference type="Gene3D" id="3.30.390.30">
    <property type="match status" value="1"/>
</dbReference>
<evidence type="ECO:0000313" key="24">
    <source>
        <dbReference type="Proteomes" id="UP000801428"/>
    </source>
</evidence>
<dbReference type="PRINTS" id="PR00368">
    <property type="entry name" value="FADPNR"/>
</dbReference>
<dbReference type="InterPro" id="IPR028202">
    <property type="entry name" value="Reductase_C"/>
</dbReference>
<evidence type="ECO:0000256" key="11">
    <source>
        <dbReference type="ARBA" id="ARBA00022777"/>
    </source>
</evidence>
<dbReference type="Pfam" id="PF00355">
    <property type="entry name" value="Rieske"/>
    <property type="match status" value="1"/>
</dbReference>
<evidence type="ECO:0000256" key="5">
    <source>
        <dbReference type="ARBA" id="ARBA00022553"/>
    </source>
</evidence>
<dbReference type="InterPro" id="IPR011009">
    <property type="entry name" value="Kinase-like_dom_sf"/>
</dbReference>
<feature type="compositionally biased region" description="Polar residues" evidence="20">
    <location>
        <begin position="1579"/>
        <end position="1600"/>
    </location>
</feature>
<evidence type="ECO:0000256" key="12">
    <source>
        <dbReference type="ARBA" id="ARBA00022827"/>
    </source>
</evidence>
<gene>
    <name evidence="23" type="ORF">E8E13_004286</name>
</gene>
<dbReference type="GO" id="GO:0016651">
    <property type="term" value="F:oxidoreductase activity, acting on NAD(P)H"/>
    <property type="evidence" value="ECO:0007669"/>
    <property type="project" value="TreeGrafter"/>
</dbReference>
<feature type="compositionally biased region" description="Basic and acidic residues" evidence="20">
    <location>
        <begin position="731"/>
        <end position="741"/>
    </location>
</feature>
<dbReference type="PROSITE" id="PS51296">
    <property type="entry name" value="RIESKE"/>
    <property type="match status" value="1"/>
</dbReference>
<comment type="catalytic activity">
    <reaction evidence="18">
        <text>L-seryl-[protein] + ATP = O-phospho-L-seryl-[protein] + ADP + H(+)</text>
        <dbReference type="Rhea" id="RHEA:17989"/>
        <dbReference type="Rhea" id="RHEA-COMP:9863"/>
        <dbReference type="Rhea" id="RHEA-COMP:11604"/>
        <dbReference type="ChEBI" id="CHEBI:15378"/>
        <dbReference type="ChEBI" id="CHEBI:29999"/>
        <dbReference type="ChEBI" id="CHEBI:30616"/>
        <dbReference type="ChEBI" id="CHEBI:83421"/>
        <dbReference type="ChEBI" id="CHEBI:456216"/>
        <dbReference type="EC" id="2.7.11.1"/>
    </reaction>
</comment>
<dbReference type="PRINTS" id="PR00411">
    <property type="entry name" value="PNDRDTASEI"/>
</dbReference>
<organism evidence="23 24">
    <name type="scientific">Curvularia kusanoi</name>
    <name type="common">Cochliobolus kusanoi</name>
    <dbReference type="NCBI Taxonomy" id="90978"/>
    <lineage>
        <taxon>Eukaryota</taxon>
        <taxon>Fungi</taxon>
        <taxon>Dikarya</taxon>
        <taxon>Ascomycota</taxon>
        <taxon>Pezizomycotina</taxon>
        <taxon>Dothideomycetes</taxon>
        <taxon>Pleosporomycetidae</taxon>
        <taxon>Pleosporales</taxon>
        <taxon>Pleosporineae</taxon>
        <taxon>Pleosporaceae</taxon>
        <taxon>Curvularia</taxon>
    </lineage>
</organism>
<evidence type="ECO:0000256" key="1">
    <source>
        <dbReference type="ARBA" id="ARBA00001974"/>
    </source>
</evidence>
<evidence type="ECO:0000256" key="18">
    <source>
        <dbReference type="ARBA" id="ARBA00048679"/>
    </source>
</evidence>
<dbReference type="InterPro" id="IPR016156">
    <property type="entry name" value="FAD/NAD-linked_Rdtase_dimer_sf"/>
</dbReference>
<feature type="region of interest" description="Disordered" evidence="20">
    <location>
        <begin position="584"/>
        <end position="791"/>
    </location>
</feature>
<dbReference type="GO" id="GO:0005524">
    <property type="term" value="F:ATP binding"/>
    <property type="evidence" value="ECO:0007669"/>
    <property type="project" value="UniProtKB-UniRule"/>
</dbReference>
<proteinExistence type="inferred from homology"/>
<feature type="compositionally biased region" description="Basic and acidic residues" evidence="20">
    <location>
        <begin position="1148"/>
        <end position="1164"/>
    </location>
</feature>
<dbReference type="GO" id="GO:0005737">
    <property type="term" value="C:cytoplasm"/>
    <property type="evidence" value="ECO:0007669"/>
    <property type="project" value="UniProtKB-ARBA"/>
</dbReference>
<dbReference type="GO" id="GO:0046872">
    <property type="term" value="F:metal ion binding"/>
    <property type="evidence" value="ECO:0007669"/>
    <property type="project" value="UniProtKB-KW"/>
</dbReference>
<dbReference type="GO" id="GO:0045033">
    <property type="term" value="P:peroxisome inheritance"/>
    <property type="evidence" value="ECO:0007669"/>
    <property type="project" value="UniProtKB-ARBA"/>
</dbReference>
<keyword evidence="7" id="KW-0808">Transferase</keyword>
<feature type="compositionally biased region" description="Polar residues" evidence="20">
    <location>
        <begin position="1398"/>
        <end position="1408"/>
    </location>
</feature>
<dbReference type="PROSITE" id="PS50011">
    <property type="entry name" value="PROTEIN_KINASE_DOM"/>
    <property type="match status" value="1"/>
</dbReference>
<keyword evidence="12" id="KW-0274">FAD</keyword>
<feature type="compositionally biased region" description="Polar residues" evidence="20">
    <location>
        <begin position="1322"/>
        <end position="1335"/>
    </location>
</feature>
<dbReference type="PANTHER" id="PTHR43557">
    <property type="entry name" value="APOPTOSIS-INDUCING FACTOR 1"/>
    <property type="match status" value="1"/>
</dbReference>
<keyword evidence="16" id="KW-0411">Iron-sulfur</keyword>
<accession>A0A9P4W6N5</accession>
<keyword evidence="13 19" id="KW-0067">ATP-binding</keyword>
<comment type="catalytic activity">
    <reaction evidence="17">
        <text>L-threonyl-[protein] + ATP = O-phospho-L-threonyl-[protein] + ADP + H(+)</text>
        <dbReference type="Rhea" id="RHEA:46608"/>
        <dbReference type="Rhea" id="RHEA-COMP:11060"/>
        <dbReference type="Rhea" id="RHEA-COMP:11605"/>
        <dbReference type="ChEBI" id="CHEBI:15378"/>
        <dbReference type="ChEBI" id="CHEBI:30013"/>
        <dbReference type="ChEBI" id="CHEBI:30616"/>
        <dbReference type="ChEBI" id="CHEBI:61977"/>
        <dbReference type="ChEBI" id="CHEBI:456216"/>
        <dbReference type="EC" id="2.7.11.1"/>
    </reaction>
</comment>
<keyword evidence="9" id="KW-0479">Metal-binding</keyword>
<evidence type="ECO:0000256" key="17">
    <source>
        <dbReference type="ARBA" id="ARBA00047899"/>
    </source>
</evidence>
<dbReference type="InterPro" id="IPR023753">
    <property type="entry name" value="FAD/NAD-binding_dom"/>
</dbReference>
<keyword evidence="4" id="KW-0723">Serine/threonine-protein kinase</keyword>
<feature type="compositionally biased region" description="Low complexity" evidence="20">
    <location>
        <begin position="1226"/>
        <end position="1241"/>
    </location>
</feature>
<keyword evidence="6" id="KW-0285">Flavoprotein</keyword>
<dbReference type="SUPFAM" id="SSF55424">
    <property type="entry name" value="FAD/NAD-linked reductases, dimerisation (C-terminal) domain"/>
    <property type="match status" value="1"/>
</dbReference>
<dbReference type="SMART" id="SM00220">
    <property type="entry name" value="S_TKc"/>
    <property type="match status" value="1"/>
</dbReference>
<dbReference type="InterPro" id="IPR050446">
    <property type="entry name" value="FAD-oxidoreductase/Apoptosis"/>
</dbReference>
<evidence type="ECO:0000256" key="4">
    <source>
        <dbReference type="ARBA" id="ARBA00022527"/>
    </source>
</evidence>
<dbReference type="InterPro" id="IPR008271">
    <property type="entry name" value="Ser/Thr_kinase_AS"/>
</dbReference>
<dbReference type="Proteomes" id="UP000801428">
    <property type="component" value="Unassembled WGS sequence"/>
</dbReference>
<dbReference type="InterPro" id="IPR000719">
    <property type="entry name" value="Prot_kinase_dom"/>
</dbReference>
<dbReference type="EMBL" id="SWKU01000011">
    <property type="protein sequence ID" value="KAF3002438.1"/>
    <property type="molecule type" value="Genomic_DNA"/>
</dbReference>
<feature type="compositionally biased region" description="Polar residues" evidence="20">
    <location>
        <begin position="620"/>
        <end position="630"/>
    </location>
</feature>
<dbReference type="GO" id="GO:0004674">
    <property type="term" value="F:protein serine/threonine kinase activity"/>
    <property type="evidence" value="ECO:0007669"/>
    <property type="project" value="UniProtKB-KW"/>
</dbReference>
<dbReference type="InterPro" id="IPR017441">
    <property type="entry name" value="Protein_kinase_ATP_BS"/>
</dbReference>
<feature type="compositionally biased region" description="Low complexity" evidence="20">
    <location>
        <begin position="1441"/>
        <end position="1451"/>
    </location>
</feature>
<dbReference type="FunFam" id="3.30.200.20:FF:000003">
    <property type="entry name" value="Non-specific serine/threonine protein kinase"/>
    <property type="match status" value="1"/>
</dbReference>
<comment type="cofactor">
    <cofactor evidence="1">
        <name>FAD</name>
        <dbReference type="ChEBI" id="CHEBI:57692"/>
    </cofactor>
</comment>
<keyword evidence="11" id="KW-0418">Kinase</keyword>
<evidence type="ECO:0000259" key="21">
    <source>
        <dbReference type="PROSITE" id="PS50011"/>
    </source>
</evidence>
<dbReference type="Gene3D" id="2.102.10.10">
    <property type="entry name" value="Rieske [2Fe-2S] iron-sulphur domain"/>
    <property type="match status" value="1"/>
</dbReference>
<dbReference type="Gene3D" id="1.10.510.10">
    <property type="entry name" value="Transferase(Phosphotransferase) domain 1"/>
    <property type="match status" value="1"/>
</dbReference>
<comment type="similarity">
    <text evidence="2">Belongs to the FAD-dependent oxidoreductase family.</text>
</comment>
<feature type="compositionally biased region" description="Polar residues" evidence="20">
    <location>
        <begin position="1512"/>
        <end position="1529"/>
    </location>
</feature>
<dbReference type="SUPFAM" id="SSF56112">
    <property type="entry name" value="Protein kinase-like (PK-like)"/>
    <property type="match status" value="1"/>
</dbReference>
<keyword evidence="8" id="KW-0001">2Fe-2S</keyword>
<dbReference type="PROSITE" id="PS00108">
    <property type="entry name" value="PROTEIN_KINASE_ST"/>
    <property type="match status" value="1"/>
</dbReference>
<dbReference type="Pfam" id="PF07992">
    <property type="entry name" value="Pyr_redox_2"/>
    <property type="match status" value="1"/>
</dbReference>
<comment type="caution">
    <text evidence="23">The sequence shown here is derived from an EMBL/GenBank/DDBJ whole genome shotgun (WGS) entry which is preliminary data.</text>
</comment>
<dbReference type="PANTHER" id="PTHR43557:SF2">
    <property type="entry name" value="RIESKE DOMAIN-CONTAINING PROTEIN-RELATED"/>
    <property type="match status" value="1"/>
</dbReference>
<evidence type="ECO:0000256" key="14">
    <source>
        <dbReference type="ARBA" id="ARBA00023002"/>
    </source>
</evidence>
<feature type="compositionally biased region" description="Polar residues" evidence="20">
    <location>
        <begin position="637"/>
        <end position="659"/>
    </location>
</feature>
<sequence length="1656" mass="178459">MAQEFKLKDVTSLQLKNGEKKEVEVEGVEGGKVLLLKSQDKVHATSATCTHYGAPLVKGVLTPEGRLTCPWHGACFNVSTGDVEDAPALDPISKFEVFERDGAVFVKTDEETLKAGRRNLNLKCSAVSDEKVLVIGGGSGTLGAVEGLRGGGYKGKITVISKEGYQPIDRTKLSKALLADLSKAAWRSKDFYKDASIEFVEDEAKSVDFSSKKVDTKSGKTYDYSKLVLATGGTPNFLPLEGLKGDLGNTFLLRTLPDAQNILKAVGDNGKKVVVVGSSFIGMEVGNCLAGMKNDVTIIGMEEEPMERVMGKKVGKIFRGLLEKNGVKFKMGASVEKATPSKSDSSKVGAVHLKDGTTLEADLVIEGVGVKPATEYLKDNSSVQLEKDGSLKTNEAFEVQGLKDVFAIGDIATYPYHGPGGNGTPVRIEHWNVAQNAGRSVANSINNPGSKPKPFIPVFWSALGSQLRYCGNTVNGYDDVVLQGDTEKPSFVAYYTSGDEVVAVASMMKDPYMTQSAELMRRGKMPGKKDLQNGKDILDIGLPSEIKIQRRDLVTYAWQSAEQFYAAEPAPRLLRKQLAGALSTVPRPSPRASPAPALSSRPPIPLAEQKSMSAAVASQAHGQQHYQQSPRARRPSTGASNNSPRAQPPSSSAMNNQQAPGGPMPPPRTSSHRSSNNQQASGRRGEGSSSRPQPGHSRSATAVGQPPVGTSLPREESTVINRIGVSDPQDDIAREQARQAERAPVGPGADLTPITGLGLVGSEGVDDGGRGAGAATGGKSRQDHSSGSAKRTKFGNYILGQTLGEGEFGKVKMGWKRDSSVEVAIKLIRRETLGSNSNRLAKIYREIHILRGLDHPNIVRLHEMVETERHIGIILEYASGGELFDYILNHRYLKDGPARKLFAQLISGVGYLHKRGIVHRDLKLENLLLDRNKNIIITDFGFANTFNPKDELSEEIEYRLGDKDFIRQMGLDQPDARRGDLMQTSCGSPCYAAPELVVSDSLYTGCKVDVWSCGVILYAMLAGYLPFDDDPANPEGDNINLLYKYIVSTPLTFPEYVTPHARDLLKRILVPDPRKRADLFEVARHSWLADYAHVVGFITTSNAAEAAQQGSVYAKDPYEQPPPLARSASVREPTKTQAPPSAHGGLTAKRDQINAPEKPKTSRDNKRRTVQVEYVAPQSQTQRGEASPPVDATPKPRPAERAPVEPASGNADGYPSSSGTRPPRSAGGAPPQTRPGGQPQRSVSDYTAFGTLPAATTRPSTGGTMGGSRMPSRGNSYAQPAAATVAPTNAEGRFSQPKGKTYSISAPYPQQEPSAMGEPSIGQPSTQRVQSTQIGPTGGFPKNSHKRSNTVTETIGRMTSMFGGRQNSYSQDPKGSVTSQDSYGPEERKQKRYPPTSMPASMSNDNSIGSSGPRPSTDSRRRPSFSFSRKNTEDGTKTSRRFSLLPSSFSRNFGKERESMPADGFGQRRGSNAGRARNGSRSGIAFGRGTDSRSPSQSTMGSSAVAGFYDGQQETNSRVRQPNASTHSHATAGPSSAPPQRTQFAYPDQAPIGDDKFPNPQQPHPTQAPNSPYGRHPNDSQTSEQMAPTLSHGSQPQRGQYPQGMGVEQEQRGGKLQKHRKFEDAYESTGGNKGSSGSSKKVMDFFRQMGRRRAGK</sequence>
<dbReference type="GO" id="GO:0000011">
    <property type="term" value="P:vacuole inheritance"/>
    <property type="evidence" value="ECO:0007669"/>
    <property type="project" value="UniProtKB-ARBA"/>
</dbReference>
<evidence type="ECO:0000256" key="16">
    <source>
        <dbReference type="ARBA" id="ARBA00023014"/>
    </source>
</evidence>